<proteinExistence type="predicted"/>
<gene>
    <name evidence="7" type="primary">fpr1</name>
    <name evidence="7" type="ORF">RVR_1309</name>
</gene>
<dbReference type="SUPFAM" id="SSF55424">
    <property type="entry name" value="FAD/NAD-linked reductases, dimerisation (C-terminal) domain"/>
    <property type="match status" value="1"/>
</dbReference>
<dbReference type="Pfam" id="PF14759">
    <property type="entry name" value="Reductase_C"/>
    <property type="match status" value="1"/>
</dbReference>
<accession>A0A7U3UP22</accession>
<evidence type="ECO:0000256" key="3">
    <source>
        <dbReference type="ARBA" id="ARBA00022827"/>
    </source>
</evidence>
<dbReference type="RefSeq" id="WP_202232616.1">
    <property type="nucleotide sequence ID" value="NZ_AP018365.1"/>
</dbReference>
<evidence type="ECO:0000259" key="5">
    <source>
        <dbReference type="Pfam" id="PF07992"/>
    </source>
</evidence>
<keyword evidence="3" id="KW-0274">FAD</keyword>
<dbReference type="PANTHER" id="PTHR43557:SF2">
    <property type="entry name" value="RIESKE DOMAIN-CONTAINING PROTEIN-RELATED"/>
    <property type="match status" value="1"/>
</dbReference>
<reference evidence="7 8" key="3">
    <citation type="journal article" date="2011" name="Nat. Chem. Biol.">
        <title>Reveromycin A biosynthesis uses RevG and RevJ for stereospecific spiroacetal formation.</title>
        <authorList>
            <person name="Takahashi S."/>
            <person name="Toyoda A."/>
            <person name="Sekiyama Y."/>
            <person name="Takagi H."/>
            <person name="Nogawa T."/>
            <person name="Uramoto M."/>
            <person name="Suzuki R."/>
            <person name="Koshino H."/>
            <person name="Kumano T."/>
            <person name="Panthee S."/>
            <person name="Dairi T."/>
            <person name="Ishikawa J."/>
            <person name="Ikeda H."/>
            <person name="Sakaki Y."/>
            <person name="Osada H."/>
        </authorList>
    </citation>
    <scope>NUCLEOTIDE SEQUENCE [LARGE SCALE GENOMIC DNA]</scope>
    <source>
        <strain evidence="7 8">SN-593</strain>
    </source>
</reference>
<dbReference type="InterPro" id="IPR023753">
    <property type="entry name" value="FAD/NAD-binding_dom"/>
</dbReference>
<dbReference type="KEGG" id="arev:RVR_1309"/>
<feature type="domain" description="Reductase C-terminal" evidence="6">
    <location>
        <begin position="324"/>
        <end position="394"/>
    </location>
</feature>
<dbReference type="GO" id="GO:0005737">
    <property type="term" value="C:cytoplasm"/>
    <property type="evidence" value="ECO:0007669"/>
    <property type="project" value="TreeGrafter"/>
</dbReference>
<dbReference type="InterPro" id="IPR028202">
    <property type="entry name" value="Reductase_C"/>
</dbReference>
<keyword evidence="8" id="KW-1185">Reference proteome</keyword>
<dbReference type="InterPro" id="IPR036188">
    <property type="entry name" value="FAD/NAD-bd_sf"/>
</dbReference>
<evidence type="ECO:0000256" key="1">
    <source>
        <dbReference type="ARBA" id="ARBA00001974"/>
    </source>
</evidence>
<sequence>MTGAHPGRVVVVGASAAGLAAVETLRRDGYDGSLTLVGAEKHLPYDRPPLSKQVLSGSWPVERTALRGQADLDALDVDLRLGVPAAALSVAARSVTLADGAELAYDGLVLATGVRPRRLVPAGTHGVHVLRDLEDAVALRERLGPGRRLVVVGAGFLGTEVAAAALTLGAAVTVVEPAPVPLAHLVGQQVGAHLARTHRDRGVDLRTGTAVAEIVAADGRVTGVRLADGTRLPADDVLVAIGSTPNTEWLRGSGLRVADGIECDEHCAAAPGVYAAGDVARWPNPLFGTPMRIEHRTNAAEQGMAAARNLLHPGEARPFAPVPYFWSDQYDVKFQAYGVLRGSSQARVVEGDLADGRFLVAYRTGERLTGVLGAGIPPRTLRGWRTAVADRTAWEEALSVP</sequence>
<reference evidence="7 8" key="1">
    <citation type="journal article" date="2010" name="J. Bacteriol.">
        <title>Biochemical characterization of a novel indole prenyltransferase from Streptomyces sp. SN-593.</title>
        <authorList>
            <person name="Takahashi S."/>
            <person name="Takagi H."/>
            <person name="Toyoda A."/>
            <person name="Uramoto M."/>
            <person name="Nogawa T."/>
            <person name="Ueki M."/>
            <person name="Sakaki Y."/>
            <person name="Osada H."/>
        </authorList>
    </citation>
    <scope>NUCLEOTIDE SEQUENCE [LARGE SCALE GENOMIC DNA]</scope>
    <source>
        <strain evidence="7 8">SN-593</strain>
    </source>
</reference>
<dbReference type="SUPFAM" id="SSF51905">
    <property type="entry name" value="FAD/NAD(P)-binding domain"/>
    <property type="match status" value="1"/>
</dbReference>
<organism evidence="7 8">
    <name type="scientific">Actinacidiphila reveromycinica</name>
    <dbReference type="NCBI Taxonomy" id="659352"/>
    <lineage>
        <taxon>Bacteria</taxon>
        <taxon>Bacillati</taxon>
        <taxon>Actinomycetota</taxon>
        <taxon>Actinomycetes</taxon>
        <taxon>Kitasatosporales</taxon>
        <taxon>Streptomycetaceae</taxon>
        <taxon>Actinacidiphila</taxon>
    </lineage>
</organism>
<evidence type="ECO:0000313" key="7">
    <source>
        <dbReference type="EMBL" id="BBA96142.1"/>
    </source>
</evidence>
<reference evidence="7 8" key="2">
    <citation type="journal article" date="2011" name="J. Antibiot.">
        <title>Furaquinocins I and J: novel polyketide isoprenoid hybrid compounds from Streptomyces reveromyceticus SN-593.</title>
        <authorList>
            <person name="Panthee S."/>
            <person name="Takahashi S."/>
            <person name="Takagi H."/>
            <person name="Nogawa T."/>
            <person name="Oowada E."/>
            <person name="Uramoto M."/>
            <person name="Osada H."/>
        </authorList>
    </citation>
    <scope>NUCLEOTIDE SEQUENCE [LARGE SCALE GENOMIC DNA]</scope>
    <source>
        <strain evidence="7 8">SN-593</strain>
    </source>
</reference>
<dbReference type="EMBL" id="AP018365">
    <property type="protein sequence ID" value="BBA96142.1"/>
    <property type="molecule type" value="Genomic_DNA"/>
</dbReference>
<feature type="domain" description="FAD/NAD(P)-binding" evidence="5">
    <location>
        <begin position="8"/>
        <end position="303"/>
    </location>
</feature>
<dbReference type="AlphaFoldDB" id="A0A7U3UP22"/>
<dbReference type="InterPro" id="IPR050446">
    <property type="entry name" value="FAD-oxidoreductase/Apoptosis"/>
</dbReference>
<dbReference type="Pfam" id="PF07992">
    <property type="entry name" value="Pyr_redox_2"/>
    <property type="match status" value="1"/>
</dbReference>
<dbReference type="PANTHER" id="PTHR43557">
    <property type="entry name" value="APOPTOSIS-INDUCING FACTOR 1"/>
    <property type="match status" value="1"/>
</dbReference>
<dbReference type="GO" id="GO:0016651">
    <property type="term" value="F:oxidoreductase activity, acting on NAD(P)H"/>
    <property type="evidence" value="ECO:0007669"/>
    <property type="project" value="TreeGrafter"/>
</dbReference>
<dbReference type="InterPro" id="IPR016156">
    <property type="entry name" value="FAD/NAD-linked_Rdtase_dimer_sf"/>
</dbReference>
<name>A0A7U3UP22_9ACTN</name>
<keyword evidence="4" id="KW-0560">Oxidoreductase</keyword>
<dbReference type="Gene3D" id="3.30.390.30">
    <property type="match status" value="1"/>
</dbReference>
<dbReference type="Proteomes" id="UP000595703">
    <property type="component" value="Chromosome"/>
</dbReference>
<comment type="cofactor">
    <cofactor evidence="1">
        <name>FAD</name>
        <dbReference type="ChEBI" id="CHEBI:57692"/>
    </cofactor>
</comment>
<reference evidence="7 8" key="4">
    <citation type="journal article" date="2020" name="Sci. Rep.">
        <title>beta-carboline chemical signals induce reveromycin production through a LuxR family regulator in Streptomyces sp. SN-593.</title>
        <authorList>
            <person name="Panthee S."/>
            <person name="Kito N."/>
            <person name="Hayashi T."/>
            <person name="Shimizu T."/>
            <person name="Ishikawa J."/>
            <person name="Hamamoto H."/>
            <person name="Osada H."/>
            <person name="Takahashi S."/>
        </authorList>
    </citation>
    <scope>NUCLEOTIDE SEQUENCE [LARGE SCALE GENOMIC DNA]</scope>
    <source>
        <strain evidence="7 8">SN-593</strain>
    </source>
</reference>
<dbReference type="PRINTS" id="PR00411">
    <property type="entry name" value="PNDRDTASEI"/>
</dbReference>
<protein>
    <submittedName>
        <fullName evidence="7">Putative ferredoxin reductase</fullName>
    </submittedName>
</protein>
<evidence type="ECO:0000256" key="2">
    <source>
        <dbReference type="ARBA" id="ARBA00022630"/>
    </source>
</evidence>
<evidence type="ECO:0000256" key="4">
    <source>
        <dbReference type="ARBA" id="ARBA00023002"/>
    </source>
</evidence>
<evidence type="ECO:0000313" key="8">
    <source>
        <dbReference type="Proteomes" id="UP000595703"/>
    </source>
</evidence>
<keyword evidence="2" id="KW-0285">Flavoprotein</keyword>
<evidence type="ECO:0000259" key="6">
    <source>
        <dbReference type="Pfam" id="PF14759"/>
    </source>
</evidence>
<dbReference type="Gene3D" id="3.50.50.60">
    <property type="entry name" value="FAD/NAD(P)-binding domain"/>
    <property type="match status" value="2"/>
</dbReference>
<dbReference type="PRINTS" id="PR00368">
    <property type="entry name" value="FADPNR"/>
</dbReference>